<evidence type="ECO:0000313" key="2">
    <source>
        <dbReference type="EMBL" id="GBL82329.1"/>
    </source>
</evidence>
<feature type="compositionally biased region" description="Polar residues" evidence="1">
    <location>
        <begin position="177"/>
        <end position="204"/>
    </location>
</feature>
<reference evidence="2 3" key="1">
    <citation type="journal article" date="2019" name="Sci. Rep.">
        <title>Orb-weaving spider Araneus ventricosus genome elucidates the spidroin gene catalogue.</title>
        <authorList>
            <person name="Kono N."/>
            <person name="Nakamura H."/>
            <person name="Ohtoshi R."/>
            <person name="Moran D.A.P."/>
            <person name="Shinohara A."/>
            <person name="Yoshida Y."/>
            <person name="Fujiwara M."/>
            <person name="Mori M."/>
            <person name="Tomita M."/>
            <person name="Arakawa K."/>
        </authorList>
    </citation>
    <scope>NUCLEOTIDE SEQUENCE [LARGE SCALE GENOMIC DNA]</scope>
</reference>
<gene>
    <name evidence="2" type="ORF">AVEN_252491_1</name>
</gene>
<feature type="region of interest" description="Disordered" evidence="1">
    <location>
        <begin position="166"/>
        <end position="204"/>
    </location>
</feature>
<comment type="caution">
    <text evidence="2">The sequence shown here is derived from an EMBL/GenBank/DDBJ whole genome shotgun (WGS) entry which is preliminary data.</text>
</comment>
<dbReference type="AlphaFoldDB" id="A0A4Y2AST7"/>
<evidence type="ECO:0000256" key="1">
    <source>
        <dbReference type="SAM" id="MobiDB-lite"/>
    </source>
</evidence>
<feature type="compositionally biased region" description="Basic and acidic residues" evidence="1">
    <location>
        <begin position="64"/>
        <end position="74"/>
    </location>
</feature>
<keyword evidence="3" id="KW-1185">Reference proteome</keyword>
<feature type="region of interest" description="Disordered" evidence="1">
    <location>
        <begin position="52"/>
        <end position="74"/>
    </location>
</feature>
<dbReference type="EMBL" id="BGPR01000028">
    <property type="protein sequence ID" value="GBL82329.1"/>
    <property type="molecule type" value="Genomic_DNA"/>
</dbReference>
<accession>A0A4Y2AST7</accession>
<organism evidence="2 3">
    <name type="scientific">Araneus ventricosus</name>
    <name type="common">Orbweaver spider</name>
    <name type="synonym">Epeira ventricosa</name>
    <dbReference type="NCBI Taxonomy" id="182803"/>
    <lineage>
        <taxon>Eukaryota</taxon>
        <taxon>Metazoa</taxon>
        <taxon>Ecdysozoa</taxon>
        <taxon>Arthropoda</taxon>
        <taxon>Chelicerata</taxon>
        <taxon>Arachnida</taxon>
        <taxon>Araneae</taxon>
        <taxon>Araneomorphae</taxon>
        <taxon>Entelegynae</taxon>
        <taxon>Araneoidea</taxon>
        <taxon>Araneidae</taxon>
        <taxon>Araneus</taxon>
    </lineage>
</organism>
<evidence type="ECO:0000313" key="3">
    <source>
        <dbReference type="Proteomes" id="UP000499080"/>
    </source>
</evidence>
<proteinExistence type="predicted"/>
<sequence>MVCLASPGGLQRNPPGGWRALASRGQSPLVIYILLECSRSVSHPIEKRDSLIENPELSTSKQSTKKESEGRECLEQQISPVSTKETGAIPKIKVAAANPKLERDPKEETGATPKLKLPRSLACILNSNPDEKEYVHPYFMKGRPDLLNEVVRKPLMPFVESNVRVKKEVLSDEDSVTQESMECASQNQESSRNKSNNISVSEDL</sequence>
<protein>
    <submittedName>
        <fullName evidence="2">Uncharacterized protein</fullName>
    </submittedName>
</protein>
<dbReference type="Proteomes" id="UP000499080">
    <property type="component" value="Unassembled WGS sequence"/>
</dbReference>
<name>A0A4Y2AST7_ARAVE</name>